<name>A0ABP0W804_9BRYO</name>
<sequence>MISKQVEDGLGRGGGKRHKIQWSVLLPKSKDTMIRSKQNILASASCAIPRDNRSWQQPGTARTSCSTPSVEEDVFYDTRSSVSLQQLLLRSELEDEVLALHKQLEQQQELHTALEKALTRTPGLLPNTVPSHLPAIEQKLLLDIAILEVEVLNLEMQITGLQWRLVEETSIEEDEVVEDLHNSTSPPSFFQQRNTQQVSPVAGGAALYAASHSLQLSGGGFKSPALATLKELLHVPCPLMQEEEKEEEEKDEEPPSPSPPRRSFWSRWNGQDLLCRSARPSVRKPERRSISPMEIKASLTPKHNQHSVSDGKCSKCSKSRDSPPAATTTQEQTNHFLPTLAISPQETQRHSSPVSSEKLQGLGPLCILSSGDHLKDLPAFLLSAKRRLSFWSNLPNEHYCTLESTSVSGANFMNGEQTSSAHVADSPSEDEKRSMYQSGVKGVRGDSSDKSSSSSSSISESFSSGQEDFLSRSESQMSADEDLGFKWSKEPAQSANRLSEEMVQSMAKIYCNLSGASDNSLLLTGNHHSPTSHFANLTPSSVFSLSESLTSDEVLTNDASSDLYKARGKLSWADVGPYKYAREVRLLSVGKEQLECAAHALGNFRLLVEQLQDIDPRIMTNDEKLAFWINVYNALLMHAYLAYGVPRSDLKFFNLMQKAAYCVGGQWVNAALIECCLLKGKAMGHRPQFGIMTALHRHKLNQELIKYGIEQMEPLVNFALCCGAQSSPMVRVYTAEHVHEELGFALHDYVRVAVGISVKGRLLVPKLLYCYAHEIVDDRVLLDWVCDFLPSSQVAVIFKCIQQRRFHLLQSNNNFAVLPFDFSFRYLFPSNIYKKLDL</sequence>
<feature type="domain" description="Ternary complex factor MIP1 leucine-zipper" evidence="3">
    <location>
        <begin position="90"/>
        <end position="168"/>
    </location>
</feature>
<dbReference type="InterPro" id="IPR006869">
    <property type="entry name" value="DUF547"/>
</dbReference>
<evidence type="ECO:0000313" key="4">
    <source>
        <dbReference type="EMBL" id="CAK9262939.1"/>
    </source>
</evidence>
<evidence type="ECO:0000259" key="3">
    <source>
        <dbReference type="Pfam" id="PF14389"/>
    </source>
</evidence>
<dbReference type="Pfam" id="PF04784">
    <property type="entry name" value="DUF547"/>
    <property type="match status" value="1"/>
</dbReference>
<feature type="compositionally biased region" description="Polar residues" evidence="1">
    <location>
        <begin position="325"/>
        <end position="335"/>
    </location>
</feature>
<feature type="region of interest" description="Disordered" evidence="1">
    <location>
        <begin position="242"/>
        <end position="335"/>
    </location>
</feature>
<evidence type="ECO:0000313" key="5">
    <source>
        <dbReference type="Proteomes" id="UP001497444"/>
    </source>
</evidence>
<dbReference type="Pfam" id="PF14389">
    <property type="entry name" value="Lzipper-MIP1"/>
    <property type="match status" value="1"/>
</dbReference>
<keyword evidence="5" id="KW-1185">Reference proteome</keyword>
<gene>
    <name evidence="4" type="ORF">CSSPJE1EN1_LOCUS8417</name>
</gene>
<feature type="region of interest" description="Disordered" evidence="1">
    <location>
        <begin position="411"/>
        <end position="475"/>
    </location>
</feature>
<organism evidence="4 5">
    <name type="scientific">Sphagnum jensenii</name>
    <dbReference type="NCBI Taxonomy" id="128206"/>
    <lineage>
        <taxon>Eukaryota</taxon>
        <taxon>Viridiplantae</taxon>
        <taxon>Streptophyta</taxon>
        <taxon>Embryophyta</taxon>
        <taxon>Bryophyta</taxon>
        <taxon>Sphagnophytina</taxon>
        <taxon>Sphagnopsida</taxon>
        <taxon>Sphagnales</taxon>
        <taxon>Sphagnaceae</taxon>
        <taxon>Sphagnum</taxon>
    </lineage>
</organism>
<dbReference type="EMBL" id="OZ020110">
    <property type="protein sequence ID" value="CAK9262939.1"/>
    <property type="molecule type" value="Genomic_DNA"/>
</dbReference>
<evidence type="ECO:0000259" key="2">
    <source>
        <dbReference type="Pfam" id="PF04784"/>
    </source>
</evidence>
<protein>
    <submittedName>
        <fullName evidence="4">Uncharacterized protein</fullName>
    </submittedName>
</protein>
<evidence type="ECO:0000256" key="1">
    <source>
        <dbReference type="SAM" id="MobiDB-lite"/>
    </source>
</evidence>
<feature type="compositionally biased region" description="Low complexity" evidence="1">
    <location>
        <begin position="450"/>
        <end position="464"/>
    </location>
</feature>
<feature type="compositionally biased region" description="Acidic residues" evidence="1">
    <location>
        <begin position="242"/>
        <end position="254"/>
    </location>
</feature>
<dbReference type="PANTHER" id="PTHR23054:SF53">
    <property type="entry name" value="OS06G0704100 PROTEIN"/>
    <property type="match status" value="1"/>
</dbReference>
<accession>A0ABP0W804</accession>
<reference evidence="4" key="1">
    <citation type="submission" date="2024-02" db="EMBL/GenBank/DDBJ databases">
        <authorList>
            <consortium name="ELIXIR-Norway"/>
            <consortium name="Elixir Norway"/>
        </authorList>
    </citation>
    <scope>NUCLEOTIDE SEQUENCE</scope>
</reference>
<dbReference type="PANTHER" id="PTHR23054">
    <property type="entry name" value="TERNARY COMPLEX FACTOR MIP1, LEUCINE-ZIPPER-RELATED"/>
    <property type="match status" value="1"/>
</dbReference>
<feature type="domain" description="DUF547" evidence="2">
    <location>
        <begin position="619"/>
        <end position="750"/>
    </location>
</feature>
<feature type="compositionally biased region" description="Polar residues" evidence="1">
    <location>
        <begin position="411"/>
        <end position="421"/>
    </location>
</feature>
<proteinExistence type="predicted"/>
<dbReference type="Proteomes" id="UP001497444">
    <property type="component" value="Chromosome 15"/>
</dbReference>
<dbReference type="InterPro" id="IPR025757">
    <property type="entry name" value="MIP1_Leuzipper"/>
</dbReference>